<dbReference type="AlphaFoldDB" id="A0A6M3LDX5"/>
<organism evidence="1">
    <name type="scientific">viral metagenome</name>
    <dbReference type="NCBI Taxonomy" id="1070528"/>
    <lineage>
        <taxon>unclassified sequences</taxon>
        <taxon>metagenomes</taxon>
        <taxon>organismal metagenomes</taxon>
    </lineage>
</organism>
<name>A0A6M3LDX5_9ZZZZ</name>
<evidence type="ECO:0000313" key="1">
    <source>
        <dbReference type="EMBL" id="QJA93437.1"/>
    </source>
</evidence>
<sequence>MIKYCATAKTGEVVPENCIVKMIEPKHENHRYILPQKINGVKEMNKKKTITIDSKLWQEADIASIKAGMNLSTVNGWIVKAIKEKLEKEGKGNDVQ</sequence>
<gene>
    <name evidence="1" type="ORF">MM415B04219_0004</name>
</gene>
<reference evidence="1" key="1">
    <citation type="submission" date="2020-03" db="EMBL/GenBank/DDBJ databases">
        <title>The deep terrestrial virosphere.</title>
        <authorList>
            <person name="Holmfeldt K."/>
            <person name="Nilsson E."/>
            <person name="Simone D."/>
            <person name="Lopez-Fernandez M."/>
            <person name="Wu X."/>
            <person name="de Brujin I."/>
            <person name="Lundin D."/>
            <person name="Andersson A."/>
            <person name="Bertilsson S."/>
            <person name="Dopson M."/>
        </authorList>
    </citation>
    <scope>NUCLEOTIDE SEQUENCE</scope>
    <source>
        <strain evidence="1">MM415B04219</strain>
    </source>
</reference>
<proteinExistence type="predicted"/>
<dbReference type="EMBL" id="MT143149">
    <property type="protein sequence ID" value="QJA93437.1"/>
    <property type="molecule type" value="Genomic_DNA"/>
</dbReference>
<accession>A0A6M3LDX5</accession>
<protein>
    <submittedName>
        <fullName evidence="1">Uncharacterized protein</fullName>
    </submittedName>
</protein>